<organism evidence="1 2">
    <name type="scientific">Vitrella brassicaformis (strain CCMP3155)</name>
    <dbReference type="NCBI Taxonomy" id="1169540"/>
    <lineage>
        <taxon>Eukaryota</taxon>
        <taxon>Sar</taxon>
        <taxon>Alveolata</taxon>
        <taxon>Colpodellida</taxon>
        <taxon>Vitrellaceae</taxon>
        <taxon>Vitrella</taxon>
    </lineage>
</organism>
<name>A0A0G4GPW9_VITBC</name>
<accession>A0A0G4GPW9</accession>
<protein>
    <submittedName>
        <fullName evidence="1">Uncharacterized protein</fullName>
    </submittedName>
</protein>
<gene>
    <name evidence="1" type="ORF">Vbra_23283</name>
</gene>
<reference evidence="1 2" key="1">
    <citation type="submission" date="2014-11" db="EMBL/GenBank/DDBJ databases">
        <authorList>
            <person name="Zhu J."/>
            <person name="Qi W."/>
            <person name="Song R."/>
        </authorList>
    </citation>
    <scope>NUCLEOTIDE SEQUENCE [LARGE SCALE GENOMIC DNA]</scope>
</reference>
<dbReference type="Proteomes" id="UP000041254">
    <property type="component" value="Unassembled WGS sequence"/>
</dbReference>
<evidence type="ECO:0000313" key="1">
    <source>
        <dbReference type="EMBL" id="CEM32408.1"/>
    </source>
</evidence>
<dbReference type="AlphaFoldDB" id="A0A0G4GPW9"/>
<sequence>MEILRAKKVHLLGFTLMFAAWRSRNTSSMCPQCSSKRPIGMRAHCFCVCPSIENAVLCRSSGCTSTCQKPDVASSVPAIIDTEAPRAIFLPHHHNGGIVLRIRRLDDA</sequence>
<dbReference type="VEuPathDB" id="CryptoDB:Vbra_23283"/>
<dbReference type="EMBL" id="CDMY01000750">
    <property type="protein sequence ID" value="CEM32408.1"/>
    <property type="molecule type" value="Genomic_DNA"/>
</dbReference>
<proteinExistence type="predicted"/>
<dbReference type="InParanoid" id="A0A0G4GPW9"/>
<keyword evidence="2" id="KW-1185">Reference proteome</keyword>
<evidence type="ECO:0000313" key="2">
    <source>
        <dbReference type="Proteomes" id="UP000041254"/>
    </source>
</evidence>